<name>A0A1Y0ZC06_9HYPH</name>
<dbReference type="Proteomes" id="UP000061432">
    <property type="component" value="Chromosome"/>
</dbReference>
<feature type="compositionally biased region" description="Basic residues" evidence="1">
    <location>
        <begin position="90"/>
        <end position="101"/>
    </location>
</feature>
<proteinExistence type="predicted"/>
<organism evidence="2 3">
    <name type="scientific">Methylobacterium aquaticum</name>
    <dbReference type="NCBI Taxonomy" id="270351"/>
    <lineage>
        <taxon>Bacteria</taxon>
        <taxon>Pseudomonadati</taxon>
        <taxon>Pseudomonadota</taxon>
        <taxon>Alphaproteobacteria</taxon>
        <taxon>Hyphomicrobiales</taxon>
        <taxon>Methylobacteriaceae</taxon>
        <taxon>Methylobacterium</taxon>
    </lineage>
</organism>
<dbReference type="EMBL" id="AP014704">
    <property type="protein sequence ID" value="BAR47111.1"/>
    <property type="molecule type" value="Genomic_DNA"/>
</dbReference>
<feature type="region of interest" description="Disordered" evidence="1">
    <location>
        <begin position="63"/>
        <end position="140"/>
    </location>
</feature>
<dbReference type="AlphaFoldDB" id="A0A1Y0ZC06"/>
<sequence length="140" mass="15195">MGETLVSPPRGQLRAAQVLARVLRGALSAFSGSGAMDGRIGGLERAVTQAAGHGYRSGWWRAPVAGTATASPPTPDPTQDHAPRQEPLRRGPRRCRRRSARQRPVSFVAARGNRRRSVLLLSGRRLSSRARTTRPGARER</sequence>
<reference evidence="2 3" key="1">
    <citation type="journal article" date="2015" name="Genome Announc.">
        <title>Complete Genome Sequence of Methylobacterium aquaticum Strain 22A, Isolated from Racomitrium japonicum Moss.</title>
        <authorList>
            <person name="Tani A."/>
            <person name="Ogura Y."/>
            <person name="Hayashi T."/>
            <person name="Kimbara K."/>
        </authorList>
    </citation>
    <scope>NUCLEOTIDE SEQUENCE [LARGE SCALE GENOMIC DNA]</scope>
    <source>
        <strain evidence="2 3">MA-22A</strain>
    </source>
</reference>
<protein>
    <submittedName>
        <fullName evidence="2">Uncharacterized protein</fullName>
    </submittedName>
</protein>
<evidence type="ECO:0000256" key="1">
    <source>
        <dbReference type="SAM" id="MobiDB-lite"/>
    </source>
</evidence>
<gene>
    <name evidence="2" type="ORF">Maq22A_c28025</name>
</gene>
<reference evidence="3" key="2">
    <citation type="submission" date="2015-01" db="EMBL/GenBank/DDBJ databases">
        <title>Complete genome sequence of Methylobacterium aquaticum strain 22A.</title>
        <authorList>
            <person name="Tani A."/>
            <person name="Ogura Y."/>
            <person name="Hayashi T."/>
        </authorList>
    </citation>
    <scope>NUCLEOTIDE SEQUENCE [LARGE SCALE GENOMIC DNA]</scope>
    <source>
        <strain evidence="3">MA-22A</strain>
    </source>
</reference>
<evidence type="ECO:0000313" key="3">
    <source>
        <dbReference type="Proteomes" id="UP000061432"/>
    </source>
</evidence>
<accession>A0A1Y0ZC06</accession>
<feature type="compositionally biased region" description="Basic and acidic residues" evidence="1">
    <location>
        <begin position="78"/>
        <end position="89"/>
    </location>
</feature>
<dbReference type="KEGG" id="maqu:Maq22A_c28025"/>
<evidence type="ECO:0000313" key="2">
    <source>
        <dbReference type="EMBL" id="BAR47111.1"/>
    </source>
</evidence>